<dbReference type="AlphaFoldDB" id="A0A845B188"/>
<dbReference type="InterPro" id="IPR036188">
    <property type="entry name" value="FAD/NAD-bd_sf"/>
</dbReference>
<dbReference type="GO" id="GO:0004497">
    <property type="term" value="F:monooxygenase activity"/>
    <property type="evidence" value="ECO:0007669"/>
    <property type="project" value="InterPro"/>
</dbReference>
<protein>
    <recommendedName>
        <fullName evidence="3">Tryptophan halogenase</fullName>
    </recommendedName>
</protein>
<dbReference type="Gene3D" id="3.50.50.60">
    <property type="entry name" value="FAD/NAD(P)-binding domain"/>
    <property type="match status" value="1"/>
</dbReference>
<dbReference type="Proteomes" id="UP000431922">
    <property type="component" value="Unassembled WGS sequence"/>
</dbReference>
<keyword evidence="2" id="KW-1185">Reference proteome</keyword>
<dbReference type="InterPro" id="IPR050816">
    <property type="entry name" value="Flavin-dep_Halogenase_NPB"/>
</dbReference>
<evidence type="ECO:0008006" key="3">
    <source>
        <dbReference type="Google" id="ProtNLM"/>
    </source>
</evidence>
<dbReference type="EMBL" id="WTYL01000001">
    <property type="protein sequence ID" value="MXP43904.1"/>
    <property type="molecule type" value="Genomic_DNA"/>
</dbReference>
<dbReference type="PANTHER" id="PTHR43747">
    <property type="entry name" value="FAD-BINDING PROTEIN"/>
    <property type="match status" value="1"/>
</dbReference>
<proteinExistence type="predicted"/>
<sequence>MTEPREPLRRIVIVGGGQVGVLAAIAMRRALPLCEVIVVGQMPSPASFADWSPGALPMTNKLHDRLGIGEQDIVRRAGGSHRLVTRYTGWGEGGQDGVLSFGESLDPALKTAFAREWGGGQRHTAGPRSAGSIAEVLADAERFAPPPQDQPTPISNVDFALRWNPIAYRALLIEHAQALKVQYVEGEIDAVEPGEVNTFSAVRITGQGRIEGDLFIDCSGPAASLLASHPKFAMTDWSATLPTRQIFLSRPGSPVISLADRFSVVGAGWMSEVYGRDGMQRMLGVGANTDRNTALAALGAPAAALVSLAPGRVAAPWLGNVVAIGDAAARFEPLGPYHLDLAHRQLALLLEMLPGREIEPLERAEYNRRSVLMMEGLHEVLAMHFAAAGAKRVFGDLPLPNSLEQVLDQFIRRGRIPFREESPLAPQEQFALLVALGFAPGSPPASRAGGGGSQEAARADFAARAEHALQFAPPYEQWLASALQAQRIN</sequence>
<evidence type="ECO:0000313" key="1">
    <source>
        <dbReference type="EMBL" id="MXP43904.1"/>
    </source>
</evidence>
<dbReference type="OrthoDB" id="462203at2"/>
<gene>
    <name evidence="1" type="ORF">GRI65_05470</name>
</gene>
<name>A0A845B188_9SPHN</name>
<organism evidence="1 2">
    <name type="scientific">Allopontixanthobacter sediminis</name>
    <dbReference type="NCBI Taxonomy" id="1689985"/>
    <lineage>
        <taxon>Bacteria</taxon>
        <taxon>Pseudomonadati</taxon>
        <taxon>Pseudomonadota</taxon>
        <taxon>Alphaproteobacteria</taxon>
        <taxon>Sphingomonadales</taxon>
        <taxon>Erythrobacteraceae</taxon>
        <taxon>Allopontixanthobacter</taxon>
    </lineage>
</organism>
<dbReference type="RefSeq" id="WP_160755457.1">
    <property type="nucleotide sequence ID" value="NZ_WTYL01000001.1"/>
</dbReference>
<dbReference type="InterPro" id="IPR006905">
    <property type="entry name" value="Flavin_halogenase"/>
</dbReference>
<evidence type="ECO:0000313" key="2">
    <source>
        <dbReference type="Proteomes" id="UP000431922"/>
    </source>
</evidence>
<dbReference type="PANTHER" id="PTHR43747:SF4">
    <property type="entry name" value="FLAVIN-DEPENDENT TRYPTOPHAN HALOGENASE"/>
    <property type="match status" value="1"/>
</dbReference>
<dbReference type="SUPFAM" id="SSF51905">
    <property type="entry name" value="FAD/NAD(P)-binding domain"/>
    <property type="match status" value="1"/>
</dbReference>
<comment type="caution">
    <text evidence="1">The sequence shown here is derived from an EMBL/GenBank/DDBJ whole genome shotgun (WGS) entry which is preliminary data.</text>
</comment>
<dbReference type="Pfam" id="PF04820">
    <property type="entry name" value="Trp_halogenase"/>
    <property type="match status" value="1"/>
</dbReference>
<accession>A0A845B188</accession>
<reference evidence="1 2" key="1">
    <citation type="submission" date="2019-12" db="EMBL/GenBank/DDBJ databases">
        <title>Genomic-based taxomic classification of the family Erythrobacteraceae.</title>
        <authorList>
            <person name="Xu L."/>
        </authorList>
    </citation>
    <scope>NUCLEOTIDE SEQUENCE [LARGE SCALE GENOMIC DNA]</scope>
    <source>
        <strain evidence="1 2">KCTC 42453</strain>
    </source>
</reference>